<keyword evidence="3" id="KW-1185">Reference proteome</keyword>
<dbReference type="AlphaFoldDB" id="A0A9P7FMJ0"/>
<dbReference type="InterPro" id="IPR013933">
    <property type="entry name" value="CRC_Rsc7/Swp82"/>
</dbReference>
<evidence type="ECO:0000313" key="2">
    <source>
        <dbReference type="EMBL" id="KAG5634629.1"/>
    </source>
</evidence>
<dbReference type="EMBL" id="JABCKI010006332">
    <property type="protein sequence ID" value="KAG5634629.1"/>
    <property type="molecule type" value="Genomic_DNA"/>
</dbReference>
<proteinExistence type="predicted"/>
<name>A0A9P7FMJ0_9AGAR</name>
<evidence type="ECO:0000256" key="1">
    <source>
        <dbReference type="SAM" id="MobiDB-lite"/>
    </source>
</evidence>
<gene>
    <name evidence="2" type="ORF">H0H81_001328</name>
</gene>
<accession>A0A9P7FMJ0</accession>
<feature type="region of interest" description="Disordered" evidence="1">
    <location>
        <begin position="227"/>
        <end position="252"/>
    </location>
</feature>
<reference evidence="2" key="1">
    <citation type="submission" date="2021-02" db="EMBL/GenBank/DDBJ databases">
        <authorList>
            <person name="Nieuwenhuis M."/>
            <person name="Van De Peppel L.J.J."/>
        </authorList>
    </citation>
    <scope>NUCLEOTIDE SEQUENCE</scope>
    <source>
        <strain evidence="2">D49</strain>
    </source>
</reference>
<dbReference type="Proteomes" id="UP000717328">
    <property type="component" value="Unassembled WGS sequence"/>
</dbReference>
<reference evidence="2" key="2">
    <citation type="submission" date="2021-10" db="EMBL/GenBank/DDBJ databases">
        <title>Phylogenomics reveals ancestral predisposition of the termite-cultivated fungus Termitomyces towards a domesticated lifestyle.</title>
        <authorList>
            <person name="Auxier B."/>
            <person name="Grum-Grzhimaylo A."/>
            <person name="Cardenas M.E."/>
            <person name="Lodge J.D."/>
            <person name="Laessoe T."/>
            <person name="Pedersen O."/>
            <person name="Smith M.E."/>
            <person name="Kuyper T.W."/>
            <person name="Franco-Molano E.A."/>
            <person name="Baroni T.J."/>
            <person name="Aanen D.K."/>
        </authorList>
    </citation>
    <scope>NUCLEOTIDE SEQUENCE</scope>
    <source>
        <strain evidence="2">D49</strain>
    </source>
</reference>
<dbReference type="OrthoDB" id="5598844at2759"/>
<protein>
    <submittedName>
        <fullName evidence="2">Uncharacterized protein</fullName>
    </submittedName>
</protein>
<organism evidence="2 3">
    <name type="scientific">Sphagnurus paluster</name>
    <dbReference type="NCBI Taxonomy" id="117069"/>
    <lineage>
        <taxon>Eukaryota</taxon>
        <taxon>Fungi</taxon>
        <taxon>Dikarya</taxon>
        <taxon>Basidiomycota</taxon>
        <taxon>Agaricomycotina</taxon>
        <taxon>Agaricomycetes</taxon>
        <taxon>Agaricomycetidae</taxon>
        <taxon>Agaricales</taxon>
        <taxon>Tricholomatineae</taxon>
        <taxon>Lyophyllaceae</taxon>
        <taxon>Sphagnurus</taxon>
    </lineage>
</organism>
<dbReference type="Pfam" id="PF08624">
    <property type="entry name" value="CRC_subunit"/>
    <property type="match status" value="1"/>
</dbReference>
<comment type="caution">
    <text evidence="2">The sequence shown here is derived from an EMBL/GenBank/DDBJ whole genome shotgun (WGS) entry which is preliminary data.</text>
</comment>
<feature type="compositionally biased region" description="Acidic residues" evidence="1">
    <location>
        <begin position="235"/>
        <end position="248"/>
    </location>
</feature>
<evidence type="ECO:0000313" key="3">
    <source>
        <dbReference type="Proteomes" id="UP000717328"/>
    </source>
</evidence>
<sequence>MLAIDAARTSGFRDSLYYFRRNLLAFKLNATQPEKDYLIAEGKLGSHLRTRSVTLITARSAFKLHGSKMVIDGRWVTDDYYEQKVTEEIAALGLKPGDPVGELPDPNAASHNNEASALAAASSAPGGKADRTGGGVYRAGGPTTIFGGSGWGPYSDGPLNAVRKSLLSRDGVDEENWMFMMATRVAEAGDEWKKWRREGLRPGGGVNETIAGGGSRQVVSIVEDPVTTQVRHREEEEEDLEEEEEDADQSAGTVNGIKVEVKSATKRRRIVTEDAPPLGIYEPHTGLVYYRADSQPTQCRWEALPDSNEKKRVLGGTKVGNGAWALAWIDTIMEVGDGHVDSIKDSDARKALLSESGDTVTMPEVVDLTMDGS</sequence>